<dbReference type="OrthoDB" id="3251176at2759"/>
<protein>
    <submittedName>
        <fullName evidence="2">Uncharacterized protein</fullName>
    </submittedName>
</protein>
<dbReference type="STRING" id="743788.S8DTR2"/>
<evidence type="ECO:0000313" key="2">
    <source>
        <dbReference type="EMBL" id="EPS94613.1"/>
    </source>
</evidence>
<evidence type="ECO:0000313" key="3">
    <source>
        <dbReference type="Proteomes" id="UP000015241"/>
    </source>
</evidence>
<name>S8DTR2_FOMSC</name>
<dbReference type="InParanoid" id="S8DTR2"/>
<dbReference type="eggNOG" id="ENOG502QZ10">
    <property type="taxonomic scope" value="Eukaryota"/>
</dbReference>
<proteinExistence type="predicted"/>
<feature type="region of interest" description="Disordered" evidence="1">
    <location>
        <begin position="1"/>
        <end position="45"/>
    </location>
</feature>
<sequence length="242" mass="27915">MASEGPSHVPAASGHASDSRNIPCPTETLEAPTRNTSSEREGATSQVVCARLDDEDFYFDKAHLPDPPSIHYSQDIPALFREWHSSQLLTINGRGIAIKHWEALYKKRKGFTDSNAWKVIGVEWLNWKFLVEERERFPSEEAFWTEYSDEKQERMSYQQILDKLKAARTHRDDLDYKAAMRYFGGNLDRADAKGKFQYKKGGKSMLMRKRRDVAKKWRELLAEDDSLQAGWTTMQQNGTHVV</sequence>
<reference evidence="2 3" key="1">
    <citation type="journal article" date="2012" name="Science">
        <title>The Paleozoic origin of enzymatic lignin decomposition reconstructed from 31 fungal genomes.</title>
        <authorList>
            <person name="Floudas D."/>
            <person name="Binder M."/>
            <person name="Riley R."/>
            <person name="Barry K."/>
            <person name="Blanchette R.A."/>
            <person name="Henrissat B."/>
            <person name="Martinez A.T."/>
            <person name="Otillar R."/>
            <person name="Spatafora J.W."/>
            <person name="Yadav J.S."/>
            <person name="Aerts A."/>
            <person name="Benoit I."/>
            <person name="Boyd A."/>
            <person name="Carlson A."/>
            <person name="Copeland A."/>
            <person name="Coutinho P.M."/>
            <person name="de Vries R.P."/>
            <person name="Ferreira P."/>
            <person name="Findley K."/>
            <person name="Foster B."/>
            <person name="Gaskell J."/>
            <person name="Glotzer D."/>
            <person name="Gorecki P."/>
            <person name="Heitman J."/>
            <person name="Hesse C."/>
            <person name="Hori C."/>
            <person name="Igarashi K."/>
            <person name="Jurgens J.A."/>
            <person name="Kallen N."/>
            <person name="Kersten P."/>
            <person name="Kohler A."/>
            <person name="Kuees U."/>
            <person name="Kumar T.K.A."/>
            <person name="Kuo A."/>
            <person name="LaButti K."/>
            <person name="Larrondo L.F."/>
            <person name="Lindquist E."/>
            <person name="Ling A."/>
            <person name="Lombard V."/>
            <person name="Lucas S."/>
            <person name="Lundell T."/>
            <person name="Martin R."/>
            <person name="McLaughlin D.J."/>
            <person name="Morgenstern I."/>
            <person name="Morin E."/>
            <person name="Murat C."/>
            <person name="Nagy L.G."/>
            <person name="Nolan M."/>
            <person name="Ohm R.A."/>
            <person name="Patyshakuliyeva A."/>
            <person name="Rokas A."/>
            <person name="Ruiz-Duenas F.J."/>
            <person name="Sabat G."/>
            <person name="Salamov A."/>
            <person name="Samejima M."/>
            <person name="Schmutz J."/>
            <person name="Slot J.C."/>
            <person name="St John F."/>
            <person name="Stenlid J."/>
            <person name="Sun H."/>
            <person name="Sun S."/>
            <person name="Syed K."/>
            <person name="Tsang A."/>
            <person name="Wiebenga A."/>
            <person name="Young D."/>
            <person name="Pisabarro A."/>
            <person name="Eastwood D.C."/>
            <person name="Martin F."/>
            <person name="Cullen D."/>
            <person name="Grigoriev I.V."/>
            <person name="Hibbett D.S."/>
        </authorList>
    </citation>
    <scope>NUCLEOTIDE SEQUENCE</scope>
    <source>
        <strain evidence="3">FP-58527</strain>
    </source>
</reference>
<dbReference type="Proteomes" id="UP000015241">
    <property type="component" value="Unassembled WGS sequence"/>
</dbReference>
<dbReference type="HOGENOM" id="CLU_095027_1_0_1"/>
<evidence type="ECO:0000256" key="1">
    <source>
        <dbReference type="SAM" id="MobiDB-lite"/>
    </source>
</evidence>
<accession>S8DTR2</accession>
<keyword evidence="3" id="KW-1185">Reference proteome</keyword>
<dbReference type="EMBL" id="KE504227">
    <property type="protein sequence ID" value="EPS94613.1"/>
    <property type="molecule type" value="Genomic_DNA"/>
</dbReference>
<dbReference type="AlphaFoldDB" id="S8DTR2"/>
<gene>
    <name evidence="2" type="ORF">FOMPIDRAFT_1054901</name>
</gene>
<organism evidence="2 3">
    <name type="scientific">Fomitopsis schrenkii</name>
    <name type="common">Brown rot fungus</name>
    <dbReference type="NCBI Taxonomy" id="2126942"/>
    <lineage>
        <taxon>Eukaryota</taxon>
        <taxon>Fungi</taxon>
        <taxon>Dikarya</taxon>
        <taxon>Basidiomycota</taxon>
        <taxon>Agaricomycotina</taxon>
        <taxon>Agaricomycetes</taxon>
        <taxon>Polyporales</taxon>
        <taxon>Fomitopsis</taxon>
    </lineage>
</organism>